<dbReference type="InterPro" id="IPR055066">
    <property type="entry name" value="AASDHPPT_N"/>
</dbReference>
<dbReference type="PANTHER" id="PTHR12215:SF10">
    <property type="entry name" value="L-AMINOADIPATE-SEMIALDEHYDE DEHYDROGENASE-PHOSPHOPANTETHEINYL TRANSFERASE"/>
    <property type="match status" value="1"/>
</dbReference>
<dbReference type="GO" id="GO:0008897">
    <property type="term" value="F:holo-[acyl-carrier-protein] synthase activity"/>
    <property type="evidence" value="ECO:0007669"/>
    <property type="project" value="InterPro"/>
</dbReference>
<dbReference type="EMBL" id="LAJX01000154">
    <property type="protein sequence ID" value="KJV05915.1"/>
    <property type="molecule type" value="Genomic_DNA"/>
</dbReference>
<sequence length="255" mass="29419">MQNLPFQPSSLAEHVIDIWLAYPDEITDVDLLLAYQALLTEQDRQQWQRFYFARHQQQYLVTRALVRAVLSQYWPLAPSAWQFVRDSYGKPEIQPDLIPLPLRFNLSHTEGLICCAVTLKHAIGVDVEYLLRANATLDIAARYFAAAEIQALTQLPDALQQQRFFALWTLKEAYIKARGLGLSLPLDQFSFSFDHQQSVSIEFLDAIADTPEHWQFWRYQPSEQHQMALAVNSTEPISVRVKKIVPLQHITALIE</sequence>
<dbReference type="Proteomes" id="UP000033684">
    <property type="component" value="Unassembled WGS sequence"/>
</dbReference>
<evidence type="ECO:0000256" key="1">
    <source>
        <dbReference type="ARBA" id="ARBA00010990"/>
    </source>
</evidence>
<feature type="domain" description="4'-phosphopantetheinyl transferase" evidence="3">
    <location>
        <begin position="122"/>
        <end position="229"/>
    </location>
</feature>
<dbReference type="GO" id="GO:0000287">
    <property type="term" value="F:magnesium ion binding"/>
    <property type="evidence" value="ECO:0007669"/>
    <property type="project" value="InterPro"/>
</dbReference>
<dbReference type="SUPFAM" id="SSF56214">
    <property type="entry name" value="4'-phosphopantetheinyl transferase"/>
    <property type="match status" value="2"/>
</dbReference>
<feature type="domain" description="4'-phosphopantetheinyl transferase N-terminal" evidence="4">
    <location>
        <begin position="35"/>
        <end position="116"/>
    </location>
</feature>
<dbReference type="PATRIC" id="fig|1632867.3.peg.1502"/>
<organism evidence="5 6">
    <name type="scientific">Methylocucumis oryzae</name>
    <dbReference type="NCBI Taxonomy" id="1632867"/>
    <lineage>
        <taxon>Bacteria</taxon>
        <taxon>Pseudomonadati</taxon>
        <taxon>Pseudomonadota</taxon>
        <taxon>Gammaproteobacteria</taxon>
        <taxon>Methylococcales</taxon>
        <taxon>Methylococcaceae</taxon>
        <taxon>Methylocucumis</taxon>
    </lineage>
</organism>
<dbReference type="Pfam" id="PF01648">
    <property type="entry name" value="ACPS"/>
    <property type="match status" value="1"/>
</dbReference>
<dbReference type="GO" id="GO:0019878">
    <property type="term" value="P:lysine biosynthetic process via aminoadipic acid"/>
    <property type="evidence" value="ECO:0007669"/>
    <property type="project" value="TreeGrafter"/>
</dbReference>
<proteinExistence type="inferred from homology"/>
<dbReference type="GO" id="GO:0005829">
    <property type="term" value="C:cytosol"/>
    <property type="evidence" value="ECO:0007669"/>
    <property type="project" value="TreeGrafter"/>
</dbReference>
<accession>A0A0F3IGI5</accession>
<evidence type="ECO:0000313" key="6">
    <source>
        <dbReference type="Proteomes" id="UP000033684"/>
    </source>
</evidence>
<dbReference type="PANTHER" id="PTHR12215">
    <property type="entry name" value="PHOSPHOPANTETHEINE TRANSFERASE"/>
    <property type="match status" value="1"/>
</dbReference>
<comment type="similarity">
    <text evidence="1">Belongs to the P-Pant transferase superfamily. Gsp/Sfp/HetI/AcpT family.</text>
</comment>
<dbReference type="InterPro" id="IPR050559">
    <property type="entry name" value="P-Pant_transferase_sf"/>
</dbReference>
<dbReference type="InterPro" id="IPR037143">
    <property type="entry name" value="4-PPantetheinyl_Trfase_dom_sf"/>
</dbReference>
<comment type="caution">
    <text evidence="5">The sequence shown here is derived from an EMBL/GenBank/DDBJ whole genome shotgun (WGS) entry which is preliminary data.</text>
</comment>
<dbReference type="Gene3D" id="3.90.470.20">
    <property type="entry name" value="4'-phosphopantetheinyl transferase domain"/>
    <property type="match status" value="2"/>
</dbReference>
<reference evidence="5 6" key="2">
    <citation type="journal article" date="2016" name="Microb. Ecol.">
        <title>Genome Characteristics of a Novel Type I Methanotroph (Sn10-6) Isolated from a Flooded Indian Rice Field.</title>
        <authorList>
            <person name="Rahalkar M.C."/>
            <person name="Pandit P.S."/>
            <person name="Dhakephalkar P.K."/>
            <person name="Pore S."/>
            <person name="Arora P."/>
            <person name="Kapse N."/>
        </authorList>
    </citation>
    <scope>NUCLEOTIDE SEQUENCE [LARGE SCALE GENOMIC DNA]</scope>
    <source>
        <strain evidence="5 6">Sn10-6</strain>
    </source>
</reference>
<dbReference type="Pfam" id="PF22624">
    <property type="entry name" value="AASDHPPT_N"/>
    <property type="match status" value="1"/>
</dbReference>
<dbReference type="OrthoDB" id="9808281at2"/>
<dbReference type="InterPro" id="IPR008278">
    <property type="entry name" value="4-PPantetheinyl_Trfase_dom"/>
</dbReference>
<dbReference type="RefSeq" id="WP_045779815.1">
    <property type="nucleotide sequence ID" value="NZ_LAJX01000154.1"/>
</dbReference>
<evidence type="ECO:0000259" key="4">
    <source>
        <dbReference type="Pfam" id="PF22624"/>
    </source>
</evidence>
<gene>
    <name evidence="5" type="ORF">VZ94_14785</name>
</gene>
<keyword evidence="6" id="KW-1185">Reference proteome</keyword>
<evidence type="ECO:0000259" key="3">
    <source>
        <dbReference type="Pfam" id="PF01648"/>
    </source>
</evidence>
<keyword evidence="2" id="KW-0808">Transferase</keyword>
<evidence type="ECO:0000256" key="2">
    <source>
        <dbReference type="ARBA" id="ARBA00022679"/>
    </source>
</evidence>
<protein>
    <submittedName>
        <fullName evidence="5">Uncharacterized protein</fullName>
    </submittedName>
</protein>
<dbReference type="AlphaFoldDB" id="A0A0F3IGI5"/>
<name>A0A0F3IGI5_9GAMM</name>
<reference evidence="6" key="1">
    <citation type="submission" date="2015-03" db="EMBL/GenBank/DDBJ databases">
        <title>Draft genome sequence of a novel methanotroph (Sn10-6) isolated from flooded ricefield rhizosphere in India.</title>
        <authorList>
            <person name="Pandit P.S."/>
            <person name="Pore S.D."/>
            <person name="Arora P."/>
            <person name="Kapse N.G."/>
            <person name="Dhakephalkar P.K."/>
            <person name="Rahalkar M.C."/>
        </authorList>
    </citation>
    <scope>NUCLEOTIDE SEQUENCE [LARGE SCALE GENOMIC DNA]</scope>
    <source>
        <strain evidence="6">Sn10-6</strain>
    </source>
</reference>
<evidence type="ECO:0000313" key="5">
    <source>
        <dbReference type="EMBL" id="KJV05915.1"/>
    </source>
</evidence>